<evidence type="ECO:0000313" key="5">
    <source>
        <dbReference type="EMBL" id="MBU3875239.1"/>
    </source>
</evidence>
<keyword evidence="6" id="KW-1185">Reference proteome</keyword>
<evidence type="ECO:0000313" key="6">
    <source>
        <dbReference type="Proteomes" id="UP000723714"/>
    </source>
</evidence>
<dbReference type="InterPro" id="IPR017896">
    <property type="entry name" value="4Fe4S_Fe-S-bd"/>
</dbReference>
<dbReference type="Proteomes" id="UP000723714">
    <property type="component" value="Unassembled WGS sequence"/>
</dbReference>
<name>A0ABS6D0X1_9FIRM</name>
<dbReference type="InterPro" id="IPR017900">
    <property type="entry name" value="4Fe4S_Fe_S_CS"/>
</dbReference>
<comment type="caution">
    <text evidence="5">The sequence shown here is derived from an EMBL/GenBank/DDBJ whole genome shotgun (WGS) entry which is preliminary data.</text>
</comment>
<dbReference type="Pfam" id="PF07992">
    <property type="entry name" value="Pyr_redox_2"/>
    <property type="match status" value="1"/>
</dbReference>
<evidence type="ECO:0000256" key="2">
    <source>
        <dbReference type="ARBA" id="ARBA00023004"/>
    </source>
</evidence>
<sequence length="602" mass="66389">MNTVRFSENVLCSAEKIVKECMGAEESFCKSRCPMHTDVKEYVKKIADRDYEGAVKVIREKLFLPGTLGRICAHPCEEACRREKEFGQPLSIAALKRFAADKADEESLWDVTTGEDTGKKVAVIGSGPAGAQAAIDLRKAGHEVTIYEKEEKTGGMLRLGIPKYRLPREIVEKEYRYLDRLGINFQMGVTVGRDISLRELRKQYDAVLLANGAQKGSIVKVPGYDADGVYTATEFLKEISLTDRFDRAGERIVIVGGGDVAMDCARSALRLGAAKVSQCSLESLEELPASTKEKDQAVEEGVLCNFGWGPAEILAENGTVRGIRLQKVKSVFDEEGRFHPQYEEETKVIEADTVIMATGQLVEDLTDGAVAQGQGGRYQVDPRTLAAQTEGVFAAGDAAGGKIVIEAMALGRKAAISIDRFLNGRDLAEERDFDCEWNHETKLDVPLPEGTKDLPRVQDNLRPVQERILDFEPVDLGLTEEQAVEEAARCLSCECRLCMKECTMLSEFGRCPKEVFDPVLKTGQLDILQTYSCNDCGECTVVCPHELPVREAFMEARKDFVKANLGEPPLSGHRPVKIHQALGFYSMYTTKVCGGKKNDSSN</sequence>
<feature type="domain" description="4Fe-4S ferredoxin-type" evidence="4">
    <location>
        <begin position="523"/>
        <end position="553"/>
    </location>
</feature>
<dbReference type="Pfam" id="PF14691">
    <property type="entry name" value="Fer4_20"/>
    <property type="match status" value="1"/>
</dbReference>
<gene>
    <name evidence="5" type="ORF">HGO97_005340</name>
</gene>
<dbReference type="InterPro" id="IPR028261">
    <property type="entry name" value="DPD_II"/>
</dbReference>
<accession>A0ABS6D0X1</accession>
<evidence type="ECO:0000256" key="1">
    <source>
        <dbReference type="ARBA" id="ARBA00022723"/>
    </source>
</evidence>
<keyword evidence="2" id="KW-0408">Iron</keyword>
<reference evidence="5 6" key="1">
    <citation type="submission" date="2021-06" db="EMBL/GenBank/DDBJ databases">
        <title>Faecalicatena sp. nov. isolated from porcine feces.</title>
        <authorList>
            <person name="Oh B.S."/>
            <person name="Lee J.H."/>
        </authorList>
    </citation>
    <scope>NUCLEOTIDE SEQUENCE [LARGE SCALE GENOMIC DNA]</scope>
    <source>
        <strain evidence="5 6">AGMB00832</strain>
    </source>
</reference>
<proteinExistence type="predicted"/>
<protein>
    <submittedName>
        <fullName evidence="5">FAD-dependent oxidoreductase</fullName>
    </submittedName>
</protein>
<keyword evidence="1" id="KW-0479">Metal-binding</keyword>
<keyword evidence="3" id="KW-0411">Iron-sulfur</keyword>
<organism evidence="5 6">
    <name type="scientific">Faecalicatena faecalis</name>
    <dbReference type="NCBI Taxonomy" id="2726362"/>
    <lineage>
        <taxon>Bacteria</taxon>
        <taxon>Bacillati</taxon>
        <taxon>Bacillota</taxon>
        <taxon>Clostridia</taxon>
        <taxon>Lachnospirales</taxon>
        <taxon>Lachnospiraceae</taxon>
        <taxon>Faecalicatena</taxon>
    </lineage>
</organism>
<dbReference type="Pfam" id="PF13534">
    <property type="entry name" value="Fer4_17"/>
    <property type="match status" value="1"/>
</dbReference>
<dbReference type="PROSITE" id="PS51379">
    <property type="entry name" value="4FE4S_FER_2"/>
    <property type="match status" value="1"/>
</dbReference>
<dbReference type="PANTHER" id="PTHR42783">
    <property type="entry name" value="GLUTAMATE SYNTHASE [NADPH] SMALL CHAIN"/>
    <property type="match status" value="1"/>
</dbReference>
<dbReference type="PROSITE" id="PS00198">
    <property type="entry name" value="4FE4S_FER_1"/>
    <property type="match status" value="1"/>
</dbReference>
<dbReference type="PANTHER" id="PTHR42783:SF3">
    <property type="entry name" value="GLUTAMATE SYNTHASE [NADPH] SMALL CHAIN-RELATED"/>
    <property type="match status" value="1"/>
</dbReference>
<dbReference type="InterPro" id="IPR023753">
    <property type="entry name" value="FAD/NAD-binding_dom"/>
</dbReference>
<evidence type="ECO:0000259" key="4">
    <source>
        <dbReference type="PROSITE" id="PS51379"/>
    </source>
</evidence>
<evidence type="ECO:0000256" key="3">
    <source>
        <dbReference type="ARBA" id="ARBA00023014"/>
    </source>
</evidence>
<dbReference type="EMBL" id="JABACJ020000003">
    <property type="protein sequence ID" value="MBU3875239.1"/>
    <property type="molecule type" value="Genomic_DNA"/>
</dbReference>
<dbReference type="RefSeq" id="WP_216240138.1">
    <property type="nucleotide sequence ID" value="NZ_JABACJ020000003.1"/>
</dbReference>